<name>A0A382YTZ1_9ZZZZ</name>
<feature type="transmembrane region" description="Helical" evidence="1">
    <location>
        <begin position="6"/>
        <end position="23"/>
    </location>
</feature>
<keyword evidence="1" id="KW-0472">Membrane</keyword>
<keyword evidence="1" id="KW-0812">Transmembrane</keyword>
<organism evidence="2">
    <name type="scientific">marine metagenome</name>
    <dbReference type="NCBI Taxonomy" id="408172"/>
    <lineage>
        <taxon>unclassified sequences</taxon>
        <taxon>metagenomes</taxon>
        <taxon>ecological metagenomes</taxon>
    </lineage>
</organism>
<protein>
    <submittedName>
        <fullName evidence="2">Uncharacterized protein</fullName>
    </submittedName>
</protein>
<keyword evidence="1" id="KW-1133">Transmembrane helix</keyword>
<reference evidence="2" key="1">
    <citation type="submission" date="2018-05" db="EMBL/GenBank/DDBJ databases">
        <authorList>
            <person name="Lanie J.A."/>
            <person name="Ng W.-L."/>
            <person name="Kazmierczak K.M."/>
            <person name="Andrzejewski T.M."/>
            <person name="Davidsen T.M."/>
            <person name="Wayne K.J."/>
            <person name="Tettelin H."/>
            <person name="Glass J.I."/>
            <person name="Rusch D."/>
            <person name="Podicherti R."/>
            <person name="Tsui H.-C.T."/>
            <person name="Winkler M.E."/>
        </authorList>
    </citation>
    <scope>NUCLEOTIDE SEQUENCE</scope>
</reference>
<evidence type="ECO:0000313" key="2">
    <source>
        <dbReference type="EMBL" id="SVD86399.1"/>
    </source>
</evidence>
<accession>A0A382YTZ1</accession>
<dbReference type="AlphaFoldDB" id="A0A382YTZ1"/>
<evidence type="ECO:0000256" key="1">
    <source>
        <dbReference type="SAM" id="Phobius"/>
    </source>
</evidence>
<sequence length="159" mass="18483">MILAEFNPMILFILLWGLLSWFTKKKKEQLKEKDQGEYSEMKPKEDIFSRLQKLQDHLSKEVDIFPSAPEPVETGEEYIAEDNEYGFEEPKILETEPEDVHENAGYVFETDIKVSPKGSANWLKQNLSGKSELKKLMVFKEVLGEPRSLKPYTGDYFQS</sequence>
<dbReference type="EMBL" id="UINC01178316">
    <property type="protein sequence ID" value="SVD86399.1"/>
    <property type="molecule type" value="Genomic_DNA"/>
</dbReference>
<proteinExistence type="predicted"/>
<gene>
    <name evidence="2" type="ORF">METZ01_LOCUS439253</name>
</gene>